<reference evidence="2" key="1">
    <citation type="submission" date="2021-06" db="EMBL/GenBank/DDBJ databases">
        <title>Parelaphostrongylus tenuis whole genome reference sequence.</title>
        <authorList>
            <person name="Garwood T.J."/>
            <person name="Larsen P.A."/>
            <person name="Fountain-Jones N.M."/>
            <person name="Garbe J.R."/>
            <person name="Macchietto M.G."/>
            <person name="Kania S.A."/>
            <person name="Gerhold R.W."/>
            <person name="Richards J.E."/>
            <person name="Wolf T.M."/>
        </authorList>
    </citation>
    <scope>NUCLEOTIDE SEQUENCE</scope>
    <source>
        <strain evidence="2">MNPRO001-30</strain>
        <tissue evidence="2">Meninges</tissue>
    </source>
</reference>
<dbReference type="AlphaFoldDB" id="A0AAD5QF72"/>
<accession>A0AAD5QF72</accession>
<dbReference type="EMBL" id="JAHQIW010000299">
    <property type="protein sequence ID" value="KAJ1347274.1"/>
    <property type="molecule type" value="Genomic_DNA"/>
</dbReference>
<organism evidence="2 3">
    <name type="scientific">Parelaphostrongylus tenuis</name>
    <name type="common">Meningeal worm</name>
    <dbReference type="NCBI Taxonomy" id="148309"/>
    <lineage>
        <taxon>Eukaryota</taxon>
        <taxon>Metazoa</taxon>
        <taxon>Ecdysozoa</taxon>
        <taxon>Nematoda</taxon>
        <taxon>Chromadorea</taxon>
        <taxon>Rhabditida</taxon>
        <taxon>Rhabditina</taxon>
        <taxon>Rhabditomorpha</taxon>
        <taxon>Strongyloidea</taxon>
        <taxon>Metastrongylidae</taxon>
        <taxon>Parelaphostrongylus</taxon>
    </lineage>
</organism>
<name>A0AAD5QF72_PARTN</name>
<feature type="region of interest" description="Disordered" evidence="1">
    <location>
        <begin position="163"/>
        <end position="204"/>
    </location>
</feature>
<dbReference type="Proteomes" id="UP001196413">
    <property type="component" value="Unassembled WGS sequence"/>
</dbReference>
<sequence length="266" mass="28873">MSSNGSSLHATEIGVKRSRKAAEPQRLSSFCLSSPEEAMNPSSTIPLTSDAQEISDHAGNILNLAGAIAMNSLLAINQQATIGGFLTSTQLAAQNPLLINAAKMVLGMNLVNVAENNVERPSASNSTSEFLSRIASNPNTTAQSLANLQQAALFQKYAVFPRSQPPSVNPQLATAPTSLKRTTGRESNQQSDRKRSFPSAEVPSHVDELRKRVYSDTSALNAQRKSGRFSLSHIPVSKDDMERCLTRILNEEIYNIYEDDIKDQEA</sequence>
<gene>
    <name evidence="2" type="ORF">KIN20_002296</name>
</gene>
<feature type="compositionally biased region" description="Polar residues" evidence="1">
    <location>
        <begin position="169"/>
        <end position="190"/>
    </location>
</feature>
<keyword evidence="3" id="KW-1185">Reference proteome</keyword>
<feature type="region of interest" description="Disordered" evidence="1">
    <location>
        <begin position="1"/>
        <end position="21"/>
    </location>
</feature>
<evidence type="ECO:0000313" key="2">
    <source>
        <dbReference type="EMBL" id="KAJ1347274.1"/>
    </source>
</evidence>
<evidence type="ECO:0000313" key="3">
    <source>
        <dbReference type="Proteomes" id="UP001196413"/>
    </source>
</evidence>
<evidence type="ECO:0000256" key="1">
    <source>
        <dbReference type="SAM" id="MobiDB-lite"/>
    </source>
</evidence>
<proteinExistence type="predicted"/>
<feature type="non-terminal residue" evidence="2">
    <location>
        <position position="266"/>
    </location>
</feature>
<protein>
    <submittedName>
        <fullName evidence="2">Uncharacterized protein</fullName>
    </submittedName>
</protein>
<comment type="caution">
    <text evidence="2">The sequence shown here is derived from an EMBL/GenBank/DDBJ whole genome shotgun (WGS) entry which is preliminary data.</text>
</comment>